<keyword evidence="1" id="KW-0805">Transcription regulation</keyword>
<evidence type="ECO:0000256" key="2">
    <source>
        <dbReference type="ARBA" id="ARBA00023125"/>
    </source>
</evidence>
<comment type="caution">
    <text evidence="5">The sequence shown here is derived from an EMBL/GenBank/DDBJ whole genome shotgun (WGS) entry which is preliminary data.</text>
</comment>
<dbReference type="Pfam" id="PF12833">
    <property type="entry name" value="HTH_18"/>
    <property type="match status" value="1"/>
</dbReference>
<sequence length="156" mass="18534">MFKKILPEDLYLSVLRSYKPSEEDLWRGKVAPERPGRYLSGNEVIDAAVDLLHRHRHQTCDFYAARLGIPLRDLNGFYRVMTGMNFEVWRDRYLVLMAKELLEKTKMSSSEIGTWMNFPAVNGFARWFRRLAGRQPIEWRRGWRGNDPRAKYHIDD</sequence>
<evidence type="ECO:0000256" key="3">
    <source>
        <dbReference type="ARBA" id="ARBA00023163"/>
    </source>
</evidence>
<feature type="domain" description="HTH araC/xylS-type" evidence="4">
    <location>
        <begin position="42"/>
        <end position="142"/>
    </location>
</feature>
<keyword evidence="2" id="KW-0238">DNA-binding</keyword>
<dbReference type="PANTHER" id="PTHR43280:SF32">
    <property type="entry name" value="TRANSCRIPTIONAL REGULATORY PROTEIN"/>
    <property type="match status" value="1"/>
</dbReference>
<dbReference type="Proteomes" id="UP000651475">
    <property type="component" value="Unassembled WGS sequence"/>
</dbReference>
<dbReference type="SUPFAM" id="SSF46689">
    <property type="entry name" value="Homeodomain-like"/>
    <property type="match status" value="1"/>
</dbReference>
<evidence type="ECO:0000259" key="4">
    <source>
        <dbReference type="PROSITE" id="PS01124"/>
    </source>
</evidence>
<evidence type="ECO:0000313" key="6">
    <source>
        <dbReference type="Proteomes" id="UP000651475"/>
    </source>
</evidence>
<keyword evidence="3" id="KW-0804">Transcription</keyword>
<dbReference type="Gene3D" id="1.10.10.60">
    <property type="entry name" value="Homeodomain-like"/>
    <property type="match status" value="1"/>
</dbReference>
<name>A0ABR7DT09_9BACT</name>
<evidence type="ECO:0000313" key="5">
    <source>
        <dbReference type="EMBL" id="MBC5634047.1"/>
    </source>
</evidence>
<keyword evidence="6" id="KW-1185">Reference proteome</keyword>
<evidence type="ECO:0000256" key="1">
    <source>
        <dbReference type="ARBA" id="ARBA00023015"/>
    </source>
</evidence>
<gene>
    <name evidence="5" type="ORF">H8S65_14945</name>
</gene>
<dbReference type="InterPro" id="IPR018060">
    <property type="entry name" value="HTH_AraC"/>
</dbReference>
<dbReference type="PANTHER" id="PTHR43280">
    <property type="entry name" value="ARAC-FAMILY TRANSCRIPTIONAL REGULATOR"/>
    <property type="match status" value="1"/>
</dbReference>
<dbReference type="InterPro" id="IPR009057">
    <property type="entry name" value="Homeodomain-like_sf"/>
</dbReference>
<dbReference type="RefSeq" id="WP_186930704.1">
    <property type="nucleotide sequence ID" value="NZ_JACOOJ010000030.1"/>
</dbReference>
<accession>A0ABR7DT09</accession>
<proteinExistence type="predicted"/>
<organism evidence="5 6">
    <name type="scientific">Parabacteroides hominis</name>
    <dbReference type="NCBI Taxonomy" id="2763057"/>
    <lineage>
        <taxon>Bacteria</taxon>
        <taxon>Pseudomonadati</taxon>
        <taxon>Bacteroidota</taxon>
        <taxon>Bacteroidia</taxon>
        <taxon>Bacteroidales</taxon>
        <taxon>Tannerellaceae</taxon>
        <taxon>Parabacteroides</taxon>
    </lineage>
</organism>
<dbReference type="PROSITE" id="PS01124">
    <property type="entry name" value="HTH_ARAC_FAMILY_2"/>
    <property type="match status" value="1"/>
</dbReference>
<reference evidence="5 6" key="1">
    <citation type="submission" date="2020-08" db="EMBL/GenBank/DDBJ databases">
        <title>Genome public.</title>
        <authorList>
            <person name="Liu C."/>
            <person name="Sun Q."/>
        </authorList>
    </citation>
    <scope>NUCLEOTIDE SEQUENCE [LARGE SCALE GENOMIC DNA]</scope>
    <source>
        <strain evidence="5 6">NSJ-79</strain>
    </source>
</reference>
<protein>
    <submittedName>
        <fullName evidence="5">Helix-turn-helix transcriptional regulator</fullName>
    </submittedName>
</protein>
<dbReference type="EMBL" id="JACOOJ010000030">
    <property type="protein sequence ID" value="MBC5634047.1"/>
    <property type="molecule type" value="Genomic_DNA"/>
</dbReference>